<sequence>MDKEGERSNRKAANEVDNITFEDASCVPLPDHLVRHCLSFVGGGNYYFVASVSKQLKNCVEMEFPDDRNTSAFNIIANEEIFVAFIKAFTASKKEGDELERVQIVVQRAIFETDDVDMYENIYIGFFLKIREEPDEAMVIHRLVWPAVTEKSIEIMKHIISNDETLSKMKEIDVPGSDEYEDADPVKFASCVTSACDVEMIEYLRDKGVEFNARSIDFALIGGRMDTVRHLLDFVPSDLEGIHYSVLCDIAIDACKSDGYEGLRVLKEKGWLRGPLLSILYECVEQMELPVDAIKIFINEESDFETEIKPLVGIALKHRRLDIMKYLHPSLLYLDVEATMAGALENGDEEFAEFLRPLL</sequence>
<proteinExistence type="predicted"/>
<evidence type="ECO:0000313" key="2">
    <source>
        <dbReference type="Proteomes" id="UP001054902"/>
    </source>
</evidence>
<name>A0AAD3CPK3_9STRA</name>
<dbReference type="AlphaFoldDB" id="A0AAD3CPK3"/>
<reference evidence="1 2" key="1">
    <citation type="journal article" date="2021" name="Sci. Rep.">
        <title>The genome of the diatom Chaetoceros tenuissimus carries an ancient integrated fragment of an extant virus.</title>
        <authorList>
            <person name="Hongo Y."/>
            <person name="Kimura K."/>
            <person name="Takaki Y."/>
            <person name="Yoshida Y."/>
            <person name="Baba S."/>
            <person name="Kobayashi G."/>
            <person name="Nagasaki K."/>
            <person name="Hano T."/>
            <person name="Tomaru Y."/>
        </authorList>
    </citation>
    <scope>NUCLEOTIDE SEQUENCE [LARGE SCALE GENOMIC DNA]</scope>
    <source>
        <strain evidence="1 2">NIES-3715</strain>
    </source>
</reference>
<protein>
    <recommendedName>
        <fullName evidence="3">F-box domain-containing protein</fullName>
    </recommendedName>
</protein>
<comment type="caution">
    <text evidence="1">The sequence shown here is derived from an EMBL/GenBank/DDBJ whole genome shotgun (WGS) entry which is preliminary data.</text>
</comment>
<organism evidence="1 2">
    <name type="scientific">Chaetoceros tenuissimus</name>
    <dbReference type="NCBI Taxonomy" id="426638"/>
    <lineage>
        <taxon>Eukaryota</taxon>
        <taxon>Sar</taxon>
        <taxon>Stramenopiles</taxon>
        <taxon>Ochrophyta</taxon>
        <taxon>Bacillariophyta</taxon>
        <taxon>Coscinodiscophyceae</taxon>
        <taxon>Chaetocerotophycidae</taxon>
        <taxon>Chaetocerotales</taxon>
        <taxon>Chaetocerotaceae</taxon>
        <taxon>Chaetoceros</taxon>
    </lineage>
</organism>
<keyword evidence="2" id="KW-1185">Reference proteome</keyword>
<dbReference type="Proteomes" id="UP001054902">
    <property type="component" value="Unassembled WGS sequence"/>
</dbReference>
<evidence type="ECO:0008006" key="3">
    <source>
        <dbReference type="Google" id="ProtNLM"/>
    </source>
</evidence>
<gene>
    <name evidence="1" type="ORF">CTEN210_04955</name>
</gene>
<dbReference type="EMBL" id="BLLK01000027">
    <property type="protein sequence ID" value="GFH48479.1"/>
    <property type="molecule type" value="Genomic_DNA"/>
</dbReference>
<evidence type="ECO:0000313" key="1">
    <source>
        <dbReference type="EMBL" id="GFH48479.1"/>
    </source>
</evidence>
<accession>A0AAD3CPK3</accession>